<feature type="region of interest" description="Disordered" evidence="1">
    <location>
        <begin position="1"/>
        <end position="81"/>
    </location>
</feature>
<dbReference type="EMBL" id="JAVHNR010000009">
    <property type="protein sequence ID" value="KAK6333408.1"/>
    <property type="molecule type" value="Genomic_DNA"/>
</dbReference>
<accession>A0AAN8MTE6</accession>
<dbReference type="AlphaFoldDB" id="A0AAN8MTE6"/>
<dbReference type="Proteomes" id="UP001313282">
    <property type="component" value="Unassembled WGS sequence"/>
</dbReference>
<reference evidence="2 3" key="1">
    <citation type="submission" date="2019-10" db="EMBL/GenBank/DDBJ databases">
        <authorList>
            <person name="Palmer J.M."/>
        </authorList>
    </citation>
    <scope>NUCLEOTIDE SEQUENCE [LARGE SCALE GENOMIC DNA]</scope>
    <source>
        <strain evidence="2 3">TWF718</strain>
    </source>
</reference>
<evidence type="ECO:0000256" key="1">
    <source>
        <dbReference type="SAM" id="MobiDB-lite"/>
    </source>
</evidence>
<feature type="compositionally biased region" description="Low complexity" evidence="1">
    <location>
        <begin position="69"/>
        <end position="78"/>
    </location>
</feature>
<gene>
    <name evidence="2" type="ORF">TWF718_011220</name>
</gene>
<evidence type="ECO:0000313" key="2">
    <source>
        <dbReference type="EMBL" id="KAK6333408.1"/>
    </source>
</evidence>
<organism evidence="2 3">
    <name type="scientific">Orbilia javanica</name>
    <dbReference type="NCBI Taxonomy" id="47235"/>
    <lineage>
        <taxon>Eukaryota</taxon>
        <taxon>Fungi</taxon>
        <taxon>Dikarya</taxon>
        <taxon>Ascomycota</taxon>
        <taxon>Pezizomycotina</taxon>
        <taxon>Orbiliomycetes</taxon>
        <taxon>Orbiliales</taxon>
        <taxon>Orbiliaceae</taxon>
        <taxon>Orbilia</taxon>
    </lineage>
</organism>
<proteinExistence type="predicted"/>
<keyword evidence="3" id="KW-1185">Reference proteome</keyword>
<feature type="region of interest" description="Disordered" evidence="1">
    <location>
        <begin position="133"/>
        <end position="177"/>
    </location>
</feature>
<name>A0AAN8MTE6_9PEZI</name>
<protein>
    <submittedName>
        <fullName evidence="2">Uncharacterized protein</fullName>
    </submittedName>
</protein>
<sequence>MPLLDPSELAALGLSPKDIPAHGSGTPQKNAGHVGSTPARVTMSQPRRQAPNHRSLISTSTRSSKRSTSESSISNSASPTLSTSRFAFEAGSEVGSTFEVCIPVPSRRKLAILQQYERFPDADLAASEEIARPGAENATNVEGKSVSDEIPPGILEDSDKPNESSGTDISLGVNDKEPVLEPEVPIVPIVSDISL</sequence>
<comment type="caution">
    <text evidence="2">The sequence shown here is derived from an EMBL/GenBank/DDBJ whole genome shotgun (WGS) entry which is preliminary data.</text>
</comment>
<evidence type="ECO:0000313" key="3">
    <source>
        <dbReference type="Proteomes" id="UP001313282"/>
    </source>
</evidence>